<dbReference type="OrthoDB" id="5190769at2"/>
<protein>
    <submittedName>
        <fullName evidence="1">Uncharacterized protein</fullName>
    </submittedName>
</protein>
<gene>
    <name evidence="1" type="ORF">D5H78_09020</name>
</gene>
<evidence type="ECO:0000313" key="1">
    <source>
        <dbReference type="EMBL" id="RJK96367.1"/>
    </source>
</evidence>
<sequence>MAVLSATDPVVVDRDAGETDATTVVTYQKQEHEVLWLRPPGGGWDRPNLFLLVGEADAEERGSFAFVLRPGEVLQVVVYRDGLMPSEEVEEQLRAEAYVRVHCLLGRRDLISDRGQQTGGTWHRQSVATHVPTRVVLAAVTPVPPVLGPAGFPVLTAVAEARATRDGTGTLHELVLLPLLPGQHRFCTVVVADDAGDWDVLVTELDTLRRQLTVEFPTLHVYDDGDPGGYGEASFTFQVLHRRAPDPVLLQEFHRPTADIDDWGETARPYALGFAHVGQPQRVRDGEQHVWVASRGLEEDGFLEPDEAAGSWGVRLPLPSGPWEEVTGAQMRLDCPPSSDGSSFHYGVDVRWSVAYVP</sequence>
<dbReference type="Proteomes" id="UP000265614">
    <property type="component" value="Unassembled WGS sequence"/>
</dbReference>
<comment type="caution">
    <text evidence="1">The sequence shown here is derived from an EMBL/GenBank/DDBJ whole genome shotgun (WGS) entry which is preliminary data.</text>
</comment>
<evidence type="ECO:0000313" key="2">
    <source>
        <dbReference type="Proteomes" id="UP000265614"/>
    </source>
</evidence>
<organism evidence="1 2">
    <name type="scientific">Vallicoccus soli</name>
    <dbReference type="NCBI Taxonomy" id="2339232"/>
    <lineage>
        <taxon>Bacteria</taxon>
        <taxon>Bacillati</taxon>
        <taxon>Actinomycetota</taxon>
        <taxon>Actinomycetes</taxon>
        <taxon>Motilibacterales</taxon>
        <taxon>Vallicoccaceae</taxon>
        <taxon>Vallicoccus</taxon>
    </lineage>
</organism>
<dbReference type="RefSeq" id="WP_119950098.1">
    <property type="nucleotide sequence ID" value="NZ_QZEZ01000003.1"/>
</dbReference>
<proteinExistence type="predicted"/>
<dbReference type="AlphaFoldDB" id="A0A3A3Z1H9"/>
<reference evidence="1 2" key="1">
    <citation type="submission" date="2018-09" db="EMBL/GenBank/DDBJ databases">
        <title>YIM 75000 draft genome.</title>
        <authorList>
            <person name="Tang S."/>
            <person name="Feng Y."/>
        </authorList>
    </citation>
    <scope>NUCLEOTIDE SEQUENCE [LARGE SCALE GENOMIC DNA]</scope>
    <source>
        <strain evidence="1 2">YIM 75000</strain>
    </source>
</reference>
<accession>A0A3A3Z1H9</accession>
<name>A0A3A3Z1H9_9ACTN</name>
<dbReference type="EMBL" id="QZEZ01000003">
    <property type="protein sequence ID" value="RJK96367.1"/>
    <property type="molecule type" value="Genomic_DNA"/>
</dbReference>
<keyword evidence="2" id="KW-1185">Reference proteome</keyword>